<feature type="DNA-binding region" description="Homeobox" evidence="8">
    <location>
        <begin position="296"/>
        <end position="358"/>
    </location>
</feature>
<dbReference type="GO" id="GO:0005634">
    <property type="term" value="C:nucleus"/>
    <property type="evidence" value="ECO:0007669"/>
    <property type="project" value="UniProtKB-SubCell"/>
</dbReference>
<keyword evidence="3 8" id="KW-0238">DNA-binding</keyword>
<evidence type="ECO:0000256" key="4">
    <source>
        <dbReference type="ARBA" id="ARBA00023155"/>
    </source>
</evidence>
<keyword evidence="2" id="KW-0805">Transcription regulation</keyword>
<dbReference type="SUPFAM" id="SSF46689">
    <property type="entry name" value="Homeodomain-like"/>
    <property type="match status" value="1"/>
</dbReference>
<sequence length="431" mass="48254">MSMIAMAQPVPHSAFKREFAWDESRRPDYTLSRPRGDNERIALPPIRQTFPELSVQITLPNRNARTITAAASPVGGLGGGVMTSPDYVHSPNQNKRRRLSFGEEREERVSQVPRLYASPQREVQMPRSRGLSPTLSSRSVTESWASPPRTSPYTQAGSLPPMREPAPMEISERLEPRLPPPRLPSFSFDRGSATMPRIRGHSTDENYPGNLRHVMAHSGGSAMETRGPHLPPSPYYAYHHPSRVQSLSLGSIHPFDRAPFSPGGYGSPYQDYMRVGELGGMGMSMGMRMGGSESKQRKRRGNLPKETTDKLRAWFMGHLHHPYPTEDEKQDLMRQTGLAMNQISNWFINARRRQLPAMINNARAESDATSARSAGGKLLSSTERAEYQIDKAKRRRGSRPLSDGEGSPFDEDDGLENLKRRHTTNMSRGSI</sequence>
<dbReference type="PANTHER" id="PTHR11850">
    <property type="entry name" value="HOMEOBOX PROTEIN TRANSCRIPTION FACTORS"/>
    <property type="match status" value="1"/>
</dbReference>
<comment type="caution">
    <text evidence="11">The sequence shown here is derived from an EMBL/GenBank/DDBJ whole genome shotgun (WGS) entry which is preliminary data.</text>
</comment>
<dbReference type="PROSITE" id="PS50071">
    <property type="entry name" value="HOMEOBOX_2"/>
    <property type="match status" value="1"/>
</dbReference>
<name>A0AAE0MIA4_9PEZI</name>
<dbReference type="GO" id="GO:0003677">
    <property type="term" value="F:DNA binding"/>
    <property type="evidence" value="ECO:0007669"/>
    <property type="project" value="UniProtKB-UniRule"/>
</dbReference>
<dbReference type="InterPro" id="IPR001356">
    <property type="entry name" value="HD"/>
</dbReference>
<evidence type="ECO:0000256" key="8">
    <source>
        <dbReference type="PROSITE-ProRule" id="PRU00108"/>
    </source>
</evidence>
<evidence type="ECO:0000256" key="1">
    <source>
        <dbReference type="ARBA" id="ARBA00004123"/>
    </source>
</evidence>
<evidence type="ECO:0000256" key="2">
    <source>
        <dbReference type="ARBA" id="ARBA00023015"/>
    </source>
</evidence>
<keyword evidence="12" id="KW-1185">Reference proteome</keyword>
<evidence type="ECO:0000259" key="10">
    <source>
        <dbReference type="PROSITE" id="PS50071"/>
    </source>
</evidence>
<proteinExistence type="inferred from homology"/>
<dbReference type="InterPro" id="IPR009057">
    <property type="entry name" value="Homeodomain-like_sf"/>
</dbReference>
<dbReference type="Gene3D" id="1.10.10.60">
    <property type="entry name" value="Homeodomain-like"/>
    <property type="match status" value="1"/>
</dbReference>
<feature type="domain" description="Homeobox" evidence="10">
    <location>
        <begin position="294"/>
        <end position="357"/>
    </location>
</feature>
<feature type="region of interest" description="Disordered" evidence="9">
    <location>
        <begin position="83"/>
        <end position="165"/>
    </location>
</feature>
<evidence type="ECO:0000256" key="9">
    <source>
        <dbReference type="SAM" id="MobiDB-lite"/>
    </source>
</evidence>
<dbReference type="InterPro" id="IPR008422">
    <property type="entry name" value="KN_HD"/>
</dbReference>
<dbReference type="GO" id="GO:0006355">
    <property type="term" value="P:regulation of DNA-templated transcription"/>
    <property type="evidence" value="ECO:0007669"/>
    <property type="project" value="InterPro"/>
</dbReference>
<protein>
    <submittedName>
        <fullName evidence="11">Homeobox domain-containing protein</fullName>
    </submittedName>
</protein>
<keyword evidence="5" id="KW-0804">Transcription</keyword>
<reference evidence="11" key="2">
    <citation type="submission" date="2023-06" db="EMBL/GenBank/DDBJ databases">
        <authorList>
            <consortium name="Lawrence Berkeley National Laboratory"/>
            <person name="Haridas S."/>
            <person name="Hensen N."/>
            <person name="Bonometti L."/>
            <person name="Westerberg I."/>
            <person name="Brannstrom I.O."/>
            <person name="Guillou S."/>
            <person name="Cros-Aarteil S."/>
            <person name="Calhoun S."/>
            <person name="Kuo A."/>
            <person name="Mondo S."/>
            <person name="Pangilinan J."/>
            <person name="Riley R."/>
            <person name="Labutti K."/>
            <person name="Andreopoulos B."/>
            <person name="Lipzen A."/>
            <person name="Chen C."/>
            <person name="Yanf M."/>
            <person name="Daum C."/>
            <person name="Ng V."/>
            <person name="Clum A."/>
            <person name="Steindorff A."/>
            <person name="Ohm R."/>
            <person name="Martin F."/>
            <person name="Silar P."/>
            <person name="Natvig D."/>
            <person name="Lalanne C."/>
            <person name="Gautier V."/>
            <person name="Ament-Velasquez S.L."/>
            <person name="Kruys A."/>
            <person name="Hutchinson M.I."/>
            <person name="Powell A.J."/>
            <person name="Barry K."/>
            <person name="Miller A.N."/>
            <person name="Grigoriev I.V."/>
            <person name="Debuchy R."/>
            <person name="Gladieux P."/>
            <person name="Thoren M.H."/>
            <person name="Johannesson H."/>
        </authorList>
    </citation>
    <scope>NUCLEOTIDE SEQUENCE</scope>
    <source>
        <strain evidence="11">SMH4131-1</strain>
    </source>
</reference>
<evidence type="ECO:0000256" key="6">
    <source>
        <dbReference type="ARBA" id="ARBA00023242"/>
    </source>
</evidence>
<feature type="compositionally biased region" description="Polar residues" evidence="9">
    <location>
        <begin position="131"/>
        <end position="144"/>
    </location>
</feature>
<evidence type="ECO:0000313" key="12">
    <source>
        <dbReference type="Proteomes" id="UP001286456"/>
    </source>
</evidence>
<evidence type="ECO:0000256" key="7">
    <source>
        <dbReference type="ARBA" id="ARBA00038021"/>
    </source>
</evidence>
<dbReference type="SMART" id="SM00389">
    <property type="entry name" value="HOX"/>
    <property type="match status" value="1"/>
</dbReference>
<dbReference type="FunFam" id="1.10.10.60:FF:000059">
    <property type="entry name" value="TGFB-induced factor homeobox 1"/>
    <property type="match status" value="1"/>
</dbReference>
<feature type="region of interest" description="Disordered" evidence="9">
    <location>
        <begin position="174"/>
        <end position="193"/>
    </location>
</feature>
<keyword evidence="4 8" id="KW-0371">Homeobox</keyword>
<keyword evidence="6 8" id="KW-0539">Nucleus</keyword>
<evidence type="ECO:0000313" key="11">
    <source>
        <dbReference type="EMBL" id="KAK3333512.1"/>
    </source>
</evidence>
<dbReference type="CDD" id="cd00086">
    <property type="entry name" value="homeodomain"/>
    <property type="match status" value="1"/>
</dbReference>
<feature type="region of interest" description="Disordered" evidence="9">
    <location>
        <begin position="363"/>
        <end position="431"/>
    </location>
</feature>
<evidence type="ECO:0000256" key="3">
    <source>
        <dbReference type="ARBA" id="ARBA00023125"/>
    </source>
</evidence>
<evidence type="ECO:0000256" key="5">
    <source>
        <dbReference type="ARBA" id="ARBA00023163"/>
    </source>
</evidence>
<dbReference type="Proteomes" id="UP001286456">
    <property type="component" value="Unassembled WGS sequence"/>
</dbReference>
<reference evidence="11" key="1">
    <citation type="journal article" date="2023" name="Mol. Phylogenet. Evol.">
        <title>Genome-scale phylogeny and comparative genomics of the fungal order Sordariales.</title>
        <authorList>
            <person name="Hensen N."/>
            <person name="Bonometti L."/>
            <person name="Westerberg I."/>
            <person name="Brannstrom I.O."/>
            <person name="Guillou S."/>
            <person name="Cros-Aarteil S."/>
            <person name="Calhoun S."/>
            <person name="Haridas S."/>
            <person name="Kuo A."/>
            <person name="Mondo S."/>
            <person name="Pangilinan J."/>
            <person name="Riley R."/>
            <person name="LaButti K."/>
            <person name="Andreopoulos B."/>
            <person name="Lipzen A."/>
            <person name="Chen C."/>
            <person name="Yan M."/>
            <person name="Daum C."/>
            <person name="Ng V."/>
            <person name="Clum A."/>
            <person name="Steindorff A."/>
            <person name="Ohm R.A."/>
            <person name="Martin F."/>
            <person name="Silar P."/>
            <person name="Natvig D.O."/>
            <person name="Lalanne C."/>
            <person name="Gautier V."/>
            <person name="Ament-Velasquez S.L."/>
            <person name="Kruys A."/>
            <person name="Hutchinson M.I."/>
            <person name="Powell A.J."/>
            <person name="Barry K."/>
            <person name="Miller A.N."/>
            <person name="Grigoriev I.V."/>
            <person name="Debuchy R."/>
            <person name="Gladieux P."/>
            <person name="Hiltunen Thoren M."/>
            <person name="Johannesson H."/>
        </authorList>
    </citation>
    <scope>NUCLEOTIDE SEQUENCE</scope>
    <source>
        <strain evidence="11">SMH4131-1</strain>
    </source>
</reference>
<dbReference type="Pfam" id="PF05920">
    <property type="entry name" value="Homeobox_KN"/>
    <property type="match status" value="1"/>
</dbReference>
<dbReference type="AlphaFoldDB" id="A0AAE0MIA4"/>
<feature type="compositionally biased region" description="Basic and acidic residues" evidence="9">
    <location>
        <begin position="100"/>
        <end position="109"/>
    </location>
</feature>
<gene>
    <name evidence="11" type="ORF">B0T19DRAFT_440268</name>
</gene>
<accession>A0AAE0MIA4</accession>
<comment type="similarity">
    <text evidence="7">Belongs to the TALE/TGIF homeobox family.</text>
</comment>
<comment type="subcellular location">
    <subcellularLocation>
        <location evidence="1 8">Nucleus</location>
    </subcellularLocation>
</comment>
<dbReference type="EMBL" id="JAUEPO010000002">
    <property type="protein sequence ID" value="KAK3333512.1"/>
    <property type="molecule type" value="Genomic_DNA"/>
</dbReference>
<organism evidence="11 12">
    <name type="scientific">Cercophora scortea</name>
    <dbReference type="NCBI Taxonomy" id="314031"/>
    <lineage>
        <taxon>Eukaryota</taxon>
        <taxon>Fungi</taxon>
        <taxon>Dikarya</taxon>
        <taxon>Ascomycota</taxon>
        <taxon>Pezizomycotina</taxon>
        <taxon>Sordariomycetes</taxon>
        <taxon>Sordariomycetidae</taxon>
        <taxon>Sordariales</taxon>
        <taxon>Lasiosphaeriaceae</taxon>
        <taxon>Cercophora</taxon>
    </lineage>
</organism>
<dbReference type="InterPro" id="IPR050224">
    <property type="entry name" value="TALE_homeobox"/>
</dbReference>